<reference evidence="2" key="2">
    <citation type="journal article" date="2020" name="Nat. Commun.">
        <title>Large-scale genome sequencing of mycorrhizal fungi provides insights into the early evolution of symbiotic traits.</title>
        <authorList>
            <person name="Miyauchi S."/>
            <person name="Kiss E."/>
            <person name="Kuo A."/>
            <person name="Drula E."/>
            <person name="Kohler A."/>
            <person name="Sanchez-Garcia M."/>
            <person name="Morin E."/>
            <person name="Andreopoulos B."/>
            <person name="Barry K.W."/>
            <person name="Bonito G."/>
            <person name="Buee M."/>
            <person name="Carver A."/>
            <person name="Chen C."/>
            <person name="Cichocki N."/>
            <person name="Clum A."/>
            <person name="Culley D."/>
            <person name="Crous P.W."/>
            <person name="Fauchery L."/>
            <person name="Girlanda M."/>
            <person name="Hayes R.D."/>
            <person name="Keri Z."/>
            <person name="LaButti K."/>
            <person name="Lipzen A."/>
            <person name="Lombard V."/>
            <person name="Magnuson J."/>
            <person name="Maillard F."/>
            <person name="Murat C."/>
            <person name="Nolan M."/>
            <person name="Ohm R.A."/>
            <person name="Pangilinan J."/>
            <person name="Pereira M.F."/>
            <person name="Perotto S."/>
            <person name="Peter M."/>
            <person name="Pfister S."/>
            <person name="Riley R."/>
            <person name="Sitrit Y."/>
            <person name="Stielow J.B."/>
            <person name="Szollosi G."/>
            <person name="Zifcakova L."/>
            <person name="Stursova M."/>
            <person name="Spatafora J.W."/>
            <person name="Tedersoo L."/>
            <person name="Vaario L.M."/>
            <person name="Yamada A."/>
            <person name="Yan M."/>
            <person name="Wang P."/>
            <person name="Xu J."/>
            <person name="Bruns T."/>
            <person name="Baldrian P."/>
            <person name="Vilgalys R."/>
            <person name="Dunand C."/>
            <person name="Henrissat B."/>
            <person name="Grigoriev I.V."/>
            <person name="Hibbett D."/>
            <person name="Nagy L.G."/>
            <person name="Martin F.M."/>
        </authorList>
    </citation>
    <scope>NUCLEOTIDE SEQUENCE</scope>
    <source>
        <strain evidence="2">Prilba</strain>
    </source>
</reference>
<evidence type="ECO:0000313" key="2">
    <source>
        <dbReference type="EMBL" id="KAF8466076.1"/>
    </source>
</evidence>
<dbReference type="SUPFAM" id="SSF52540">
    <property type="entry name" value="P-loop containing nucleoside triphosphate hydrolases"/>
    <property type="match status" value="1"/>
</dbReference>
<keyword evidence="3" id="KW-1185">Reference proteome</keyword>
<comment type="caution">
    <text evidence="2">The sequence shown here is derived from an EMBL/GenBank/DDBJ whole genome shotgun (WGS) entry which is preliminary data.</text>
</comment>
<dbReference type="PANTHER" id="PTHR21529:SF4">
    <property type="entry name" value="TPR AND ANKYRIN REPEAT-CONTAINING PROTEIN 1"/>
    <property type="match status" value="1"/>
</dbReference>
<evidence type="ECO:0000313" key="3">
    <source>
        <dbReference type="Proteomes" id="UP000759537"/>
    </source>
</evidence>
<feature type="region of interest" description="Disordered" evidence="1">
    <location>
        <begin position="157"/>
        <end position="176"/>
    </location>
</feature>
<dbReference type="Gene3D" id="3.40.50.300">
    <property type="entry name" value="P-loop containing nucleotide triphosphate hydrolases"/>
    <property type="match status" value="2"/>
</dbReference>
<dbReference type="EMBL" id="WHVB01000043">
    <property type="protein sequence ID" value="KAF8466076.1"/>
    <property type="molecule type" value="Genomic_DNA"/>
</dbReference>
<organism evidence="2 3">
    <name type="scientific">Russula ochroleuca</name>
    <dbReference type="NCBI Taxonomy" id="152965"/>
    <lineage>
        <taxon>Eukaryota</taxon>
        <taxon>Fungi</taxon>
        <taxon>Dikarya</taxon>
        <taxon>Basidiomycota</taxon>
        <taxon>Agaricomycotina</taxon>
        <taxon>Agaricomycetes</taxon>
        <taxon>Russulales</taxon>
        <taxon>Russulaceae</taxon>
        <taxon>Russula</taxon>
    </lineage>
</organism>
<gene>
    <name evidence="2" type="ORF">DFH94DRAFT_698582</name>
</gene>
<name>A0A9P5JWD8_9AGAM</name>
<evidence type="ECO:0008006" key="4">
    <source>
        <dbReference type="Google" id="ProtNLM"/>
    </source>
</evidence>
<dbReference type="Proteomes" id="UP000759537">
    <property type="component" value="Unassembled WGS sequence"/>
</dbReference>
<reference evidence="2" key="1">
    <citation type="submission" date="2019-10" db="EMBL/GenBank/DDBJ databases">
        <authorList>
            <consortium name="DOE Joint Genome Institute"/>
            <person name="Kuo A."/>
            <person name="Miyauchi S."/>
            <person name="Kiss E."/>
            <person name="Drula E."/>
            <person name="Kohler A."/>
            <person name="Sanchez-Garcia M."/>
            <person name="Andreopoulos B."/>
            <person name="Barry K.W."/>
            <person name="Bonito G."/>
            <person name="Buee M."/>
            <person name="Carver A."/>
            <person name="Chen C."/>
            <person name="Cichocki N."/>
            <person name="Clum A."/>
            <person name="Culley D."/>
            <person name="Crous P.W."/>
            <person name="Fauchery L."/>
            <person name="Girlanda M."/>
            <person name="Hayes R."/>
            <person name="Keri Z."/>
            <person name="LaButti K."/>
            <person name="Lipzen A."/>
            <person name="Lombard V."/>
            <person name="Magnuson J."/>
            <person name="Maillard F."/>
            <person name="Morin E."/>
            <person name="Murat C."/>
            <person name="Nolan M."/>
            <person name="Ohm R."/>
            <person name="Pangilinan J."/>
            <person name="Pereira M."/>
            <person name="Perotto S."/>
            <person name="Peter M."/>
            <person name="Riley R."/>
            <person name="Sitrit Y."/>
            <person name="Stielow B."/>
            <person name="Szollosi G."/>
            <person name="Zifcakova L."/>
            <person name="Stursova M."/>
            <person name="Spatafora J.W."/>
            <person name="Tedersoo L."/>
            <person name="Vaario L.-M."/>
            <person name="Yamada A."/>
            <person name="Yan M."/>
            <person name="Wang P."/>
            <person name="Xu J."/>
            <person name="Bruns T."/>
            <person name="Baldrian P."/>
            <person name="Vilgalys R."/>
            <person name="Henrissat B."/>
            <person name="Grigoriev I.V."/>
            <person name="Hibbett D."/>
            <person name="Nagy L.G."/>
            <person name="Martin F.M."/>
        </authorList>
    </citation>
    <scope>NUCLEOTIDE SEQUENCE</scope>
    <source>
        <strain evidence="2">Prilba</strain>
    </source>
</reference>
<accession>A0A9P5JWD8</accession>
<sequence length="2186" mass="249577">MSRSSELSEDVHKQLLAGLNIFHPSRLATEDDIALAVNVLEGSLDNESIGPIILCSLQPEHPYVFEFIYSSISEDSFKLVSQYFLDRLTSDADEFRACLAYQVISRLLHSLSRLPYPSGQQPGHLDDYRRDIEVAPAVLEDLSKLLQDGYLDGAGAGGKANKNMQRGKGQRTSKVTSVTHSEINDRLFNALGREAPRNRESAEELIQSIIVTQKNILEYFTTLLRTPEIARLVRSAYFRENVLQGNLSISDEQVAISSAMGSSLSHANTVDSIQADLYFESAAEYGKWRILCSGLCLRDLARDGAQSDPVLKRLEELSLGCFSETNQLRLTRDSPIEIYRARLPGSVRLVYHVDVIHEFGKDYETQVLRILGIYSMDELNRTDWDKLGKYRARKGPDYVAKARNCRRGFYFDPVTFDVIDTSTGAVFVVDESPEKGDAEGVDEIHKLLDLEQYAILSQNIIREVLEGHDYPRVFQVSPEEKRVVECTRSSFVLGRSGTGKTTVIVFKIFGIERAWQNQGCIGPRPRQLFITKSRLLAEKVERDYVSLLYSLSTGPDAPLYVHERIQRWNSRRKNTIFNPDDTEGKRDDLPQKYSELRDSDFPLFLTMDTLSGLLEADIKSASGSIRSRNSRSKKKNHERSGRTDLVTYDVFKRMYWSHLPRSSTKGLSSSLAFGEFLGTIKGSEKALDYPNRALDRDAYENLRNTHKVEYSLFEAYQTLKLKRGERDLADRTHTLLNDLKENGLKGELVDFVYVDEVQDLLLIDTRLIISLCRNPDGLLWAGDTAQTISIGSTFTFKQLSASVWRYQRSIRALRGTPRLPEGFQLLTNYRSHGGIVECANAIIQLLQRFPGAIDLLRPEAAVVGKELPNFFHGEGLPQGHEFFLLTSGRLAKLGHNQCIIVRDDAARESFKMETGRERVGVTLTLFNSKGLEYDDVSPIFRTNAPSTLTPQMCVSVKVILYNFFGDSALDNLWKYLMDDGQHKIWDSKYAPLIHEASDKISFPDTRHQKLTFWLWQLKCLYVAITRAKHRLWIVDYSDSCEPIMRFLLDRRLIVEPPTTSNPLESFANESTKGEWFEEGNRLLNHREFEEAILAFENAGDDYMVAVAAAYQSREVARDIPESGTRRRREAFAGAARAFEHCAEMAKSAKEESTHYDAAARCYIEINYHQDVVRVFKLANMFTDAASYCFDTNLLDIAVSIIKKHEAEVDSQTTDCIKEVARLSYLESKELEKAVDLFKDDEEEMMEFVVEHDLGETRALLLVGQGKYGEAVRQYMDEDQDSEALDLALEHIDDVMQDVDAFNAIVEKFLWRYLSFGCRGWPEGARTPSDKILVLFERIRSSNLNNRDQKMIFIFKLILYNMKWTTTQKILSNHILRSESLRSNKAIRLLALDFLFDDMSSALDVSSQKGIVSSLELFYEYSLLMRDVALDKTPWDSPWLSTLFQFEKDREGIRFRPDTFLYENYRTRGPSPSQSVEHLEPPVVSLSREELAHNLSRLLSERLESRIAAKDHISSHLRLFDPCIQLALHGTCRGDHSASHELDEGWFNRRVRFNLQHIMILNNLHAFDLADDFPARKKSQRRLLGALENALNPLLYLSGSISTLNENLIKEAKDGFLTVKRWAIDVLYTLNPSREELQGAFLTNLCKAFILGRLRRDGRSVDDCLRRIPSTSLRNQPHPRLIGFRESGFRIYTLHDFLAFMDGSGDLAQGVNFFGYLVRERIPIDLAVLCNIMERLIGLAIMTAIQRHRGNLHGVLLPRSWVLALWKDFTTFRFRILEPLGVLAQTTESLLKDIYTGEYLRRTIIDSDNFSKQDLQYKVKNWSKDLPRRYLQDLCIARICLCLLGENIYLLRDFVVQTMKSFWWTQLPESTAFHWCYIGSQNWSNLAQALHKSTPPFDRLVRLHQKGFPIPDPPPPSVQFVEFEDVNTIPELLLSHSTNHQCGVDVSTASQANSGPSDMTIVVHTSAVHGIDSLGEIPSDDRRAEGLADFAAQDGVDADDGEEPDRTQEAIAIQRAARRHFFKHSEEPSYDELTKGRHRLFKSCKAFANSVHAKYRKVYLGPVPHLLLCLEWIVTRAHDSKNAIKARRVEATLQEKSDLIVQHKQMREITYEARNLQALIEPGSNAHPDVNLEGDWDDERHLEPLRSAVTKTRDLLERLEDPEAPSGEFELAWNGIMPSRLQERKSQ</sequence>
<proteinExistence type="predicted"/>
<dbReference type="InterPro" id="IPR039904">
    <property type="entry name" value="TRANK1"/>
</dbReference>
<protein>
    <recommendedName>
        <fullName evidence="4">UvrD-like helicase ATP-binding domain-containing protein</fullName>
    </recommendedName>
</protein>
<dbReference type="InterPro" id="IPR027417">
    <property type="entry name" value="P-loop_NTPase"/>
</dbReference>
<evidence type="ECO:0000256" key="1">
    <source>
        <dbReference type="SAM" id="MobiDB-lite"/>
    </source>
</evidence>
<dbReference type="PANTHER" id="PTHR21529">
    <property type="entry name" value="MAMMARY TURMOR VIRUS RECEPTOR HOMOLOG 1, 2 MTVR1, 2"/>
    <property type="match status" value="1"/>
</dbReference>
<dbReference type="OrthoDB" id="3156807at2759"/>